<dbReference type="EMBL" id="BBMR01000015">
    <property type="protein sequence ID" value="GAL22796.1"/>
    <property type="molecule type" value="Genomic_DNA"/>
</dbReference>
<protein>
    <submittedName>
        <fullName evidence="1">Uncharacterized protein</fullName>
    </submittedName>
</protein>
<reference evidence="1 2" key="1">
    <citation type="submission" date="2014-09" db="EMBL/GenBank/DDBJ databases">
        <title>Vibrio maritimus JCM 19235. (C45) whole genome shotgun sequence.</title>
        <authorList>
            <person name="Sawabe T."/>
            <person name="Meirelles P."/>
            <person name="Nakanishi M."/>
            <person name="Sayaka M."/>
            <person name="Hattori M."/>
            <person name="Ohkuma M."/>
        </authorList>
    </citation>
    <scope>NUCLEOTIDE SEQUENCE [LARGE SCALE GENOMIC DNA]</scope>
    <source>
        <strain evidence="2">JCM19235</strain>
    </source>
</reference>
<evidence type="ECO:0000313" key="1">
    <source>
        <dbReference type="EMBL" id="GAL22796.1"/>
    </source>
</evidence>
<comment type="caution">
    <text evidence="1">The sequence shown here is derived from an EMBL/GenBank/DDBJ whole genome shotgun (WGS) entry which is preliminary data.</text>
</comment>
<dbReference type="STRING" id="990268.JCM19235_4754"/>
<accession>A0A090S5G0</accession>
<dbReference type="AlphaFoldDB" id="A0A090S5G0"/>
<proteinExistence type="predicted"/>
<sequence>MCLLQGKVLLRQNDISLSSPIAKVKITKVIFVSINNQN</sequence>
<gene>
    <name evidence="1" type="ORF">JCM19235_4754</name>
</gene>
<evidence type="ECO:0000313" key="2">
    <source>
        <dbReference type="Proteomes" id="UP000029228"/>
    </source>
</evidence>
<name>A0A090S5G0_9VIBR</name>
<organism evidence="1 2">
    <name type="scientific">Vibrio maritimus</name>
    <dbReference type="NCBI Taxonomy" id="990268"/>
    <lineage>
        <taxon>Bacteria</taxon>
        <taxon>Pseudomonadati</taxon>
        <taxon>Pseudomonadota</taxon>
        <taxon>Gammaproteobacteria</taxon>
        <taxon>Vibrionales</taxon>
        <taxon>Vibrionaceae</taxon>
        <taxon>Vibrio</taxon>
    </lineage>
</organism>
<keyword evidence="2" id="KW-1185">Reference proteome</keyword>
<dbReference type="Proteomes" id="UP000029228">
    <property type="component" value="Unassembled WGS sequence"/>
</dbReference>